<protein>
    <recommendedName>
        <fullName evidence="4">Secreted protein</fullName>
    </recommendedName>
</protein>
<evidence type="ECO:0000256" key="1">
    <source>
        <dbReference type="SAM" id="SignalP"/>
    </source>
</evidence>
<dbReference type="Proteomes" id="UP000199564">
    <property type="component" value="Unassembled WGS sequence"/>
</dbReference>
<organism evidence="2 3">
    <name type="scientific">Algoriphagus ornithinivorans</name>
    <dbReference type="NCBI Taxonomy" id="226506"/>
    <lineage>
        <taxon>Bacteria</taxon>
        <taxon>Pseudomonadati</taxon>
        <taxon>Bacteroidota</taxon>
        <taxon>Cytophagia</taxon>
        <taxon>Cytophagales</taxon>
        <taxon>Cyclobacteriaceae</taxon>
        <taxon>Algoriphagus</taxon>
    </lineage>
</organism>
<dbReference type="STRING" id="226506.SAMN04488519_108183"/>
<gene>
    <name evidence="2" type="ORF">SAMN04488519_108183</name>
</gene>
<proteinExistence type="predicted"/>
<dbReference type="EMBL" id="FOVW01000008">
    <property type="protein sequence ID" value="SFO57513.1"/>
    <property type="molecule type" value="Genomic_DNA"/>
</dbReference>
<evidence type="ECO:0000313" key="2">
    <source>
        <dbReference type="EMBL" id="SFO57513.1"/>
    </source>
</evidence>
<feature type="chain" id="PRO_5011670820" description="Secreted protein" evidence="1">
    <location>
        <begin position="27"/>
        <end position="74"/>
    </location>
</feature>
<sequence>MKKKVYSIMAIVLVGITSFSVMPTLAQTEPGDCDKVYHDKKKQFFVSGCKPKTGYECLLRCAHPDYPDLPTIGT</sequence>
<evidence type="ECO:0008006" key="4">
    <source>
        <dbReference type="Google" id="ProtNLM"/>
    </source>
</evidence>
<accession>A0A1I5IAC4</accession>
<dbReference type="AlphaFoldDB" id="A0A1I5IAC4"/>
<evidence type="ECO:0000313" key="3">
    <source>
        <dbReference type="Proteomes" id="UP000199564"/>
    </source>
</evidence>
<keyword evidence="1" id="KW-0732">Signal</keyword>
<feature type="signal peptide" evidence="1">
    <location>
        <begin position="1"/>
        <end position="26"/>
    </location>
</feature>
<keyword evidence="3" id="KW-1185">Reference proteome</keyword>
<name>A0A1I5IAC4_9BACT</name>
<reference evidence="3" key="1">
    <citation type="submission" date="2016-10" db="EMBL/GenBank/DDBJ databases">
        <authorList>
            <person name="Varghese N."/>
            <person name="Submissions S."/>
        </authorList>
    </citation>
    <scope>NUCLEOTIDE SEQUENCE [LARGE SCALE GENOMIC DNA]</scope>
    <source>
        <strain evidence="3">DSM 15282</strain>
    </source>
</reference>
<dbReference type="RefSeq" id="WP_091654929.1">
    <property type="nucleotide sequence ID" value="NZ_FOVW01000008.1"/>
</dbReference>